<accession>A0A0M9VP06</accession>
<dbReference type="RefSeq" id="XP_017991507.1">
    <property type="nucleotide sequence ID" value="XM_018136230.1"/>
</dbReference>
<reference evidence="4 5" key="1">
    <citation type="submission" date="2015-07" db="EMBL/GenBank/DDBJ databases">
        <title>Draft Genome Sequence of Malassezia furfur CBS1878 and Malassezia pachydermatis CBS1879.</title>
        <authorList>
            <person name="Triana S."/>
            <person name="Ohm R."/>
            <person name="Gonzalez A."/>
            <person name="DeCock H."/>
            <person name="Restrepo S."/>
            <person name="Celis A."/>
        </authorList>
    </citation>
    <scope>NUCLEOTIDE SEQUENCE [LARGE SCALE GENOMIC DNA]</scope>
    <source>
        <strain evidence="4 5">CBS 1879</strain>
    </source>
</reference>
<evidence type="ECO:0000313" key="4">
    <source>
        <dbReference type="EMBL" id="KOS13875.1"/>
    </source>
</evidence>
<evidence type="ECO:0000256" key="1">
    <source>
        <dbReference type="ARBA" id="ARBA00009574"/>
    </source>
</evidence>
<gene>
    <name evidence="4" type="ORF">Malapachy_1732</name>
</gene>
<keyword evidence="5" id="KW-1185">Reference proteome</keyword>
<evidence type="ECO:0000256" key="2">
    <source>
        <dbReference type="ARBA" id="ARBA00013807"/>
    </source>
</evidence>
<dbReference type="GeneID" id="28728105"/>
<evidence type="ECO:0000256" key="3">
    <source>
        <dbReference type="ARBA" id="ARBA00023054"/>
    </source>
</evidence>
<dbReference type="OrthoDB" id="16772at2759"/>
<comment type="similarity">
    <text evidence="1">Belongs to the ATG14 family.</text>
</comment>
<comment type="caution">
    <text evidence="4">The sequence shown here is derived from an EMBL/GenBank/DDBJ whole genome shotgun (WGS) entry which is preliminary data.</text>
</comment>
<dbReference type="Pfam" id="PF10186">
    <property type="entry name" value="ATG14"/>
    <property type="match status" value="1"/>
</dbReference>
<keyword evidence="4" id="KW-0808">Transferase</keyword>
<dbReference type="InterPro" id="IPR018791">
    <property type="entry name" value="UV_resistance/autophagy_Atg14"/>
</dbReference>
<dbReference type="VEuPathDB" id="FungiDB:Malapachy_1732"/>
<protein>
    <recommendedName>
        <fullName evidence="2">Autophagy-related protein 14</fullName>
    </recommendedName>
</protein>
<keyword evidence="4" id="KW-0418">Kinase</keyword>
<organism evidence="4 5">
    <name type="scientific">Malassezia pachydermatis</name>
    <dbReference type="NCBI Taxonomy" id="77020"/>
    <lineage>
        <taxon>Eukaryota</taxon>
        <taxon>Fungi</taxon>
        <taxon>Dikarya</taxon>
        <taxon>Basidiomycota</taxon>
        <taxon>Ustilaginomycotina</taxon>
        <taxon>Malasseziomycetes</taxon>
        <taxon>Malasseziales</taxon>
        <taxon>Malasseziaceae</taxon>
        <taxon>Malassezia</taxon>
    </lineage>
</organism>
<name>A0A0M9VP06_9BASI</name>
<evidence type="ECO:0000313" key="5">
    <source>
        <dbReference type="Proteomes" id="UP000037751"/>
    </source>
</evidence>
<keyword evidence="3" id="KW-0175">Coiled coil</keyword>
<dbReference type="AlphaFoldDB" id="A0A0M9VP06"/>
<dbReference type="EMBL" id="LGAV01000005">
    <property type="protein sequence ID" value="KOS13875.1"/>
    <property type="molecule type" value="Genomic_DNA"/>
</dbReference>
<proteinExistence type="inferred from homology"/>
<dbReference type="GO" id="GO:0016301">
    <property type="term" value="F:kinase activity"/>
    <property type="evidence" value="ECO:0007669"/>
    <property type="project" value="UniProtKB-KW"/>
</dbReference>
<dbReference type="GO" id="GO:0005737">
    <property type="term" value="C:cytoplasm"/>
    <property type="evidence" value="ECO:0007669"/>
    <property type="project" value="UniProtKB-ARBA"/>
</dbReference>
<dbReference type="GO" id="GO:0032991">
    <property type="term" value="C:protein-containing complex"/>
    <property type="evidence" value="ECO:0007669"/>
    <property type="project" value="UniProtKB-ARBA"/>
</dbReference>
<dbReference type="Proteomes" id="UP000037751">
    <property type="component" value="Unassembled WGS sequence"/>
</dbReference>
<sequence length="216" mass="23844">MNMCLVDRDDVNGVLSYTAMLVHQMAMYLGLSLPFIITATHGHVVLTATPLYADSCPKTPQALDLTPSVYRTLRRSFSNIEPVAMKEMVMPASSDMTFIPAAAHLAERRKSALLRPLSSASFSSLGEFPCAWMMLIYNIIYVAYTQGFKINRLSAATNPLWLLSAAVTTPHFAGKSHTTQSSPYHLRDISLPPLPFPRFVALVDQKPGYLLVRAVP</sequence>